<evidence type="ECO:0000313" key="10">
    <source>
        <dbReference type="Proteomes" id="UP000887563"/>
    </source>
</evidence>
<feature type="domain" description="DNA-directed DNA polymerase family B mitochondria/virus" evidence="9">
    <location>
        <begin position="935"/>
        <end position="1104"/>
    </location>
</feature>
<comment type="catalytic activity">
    <reaction evidence="8">
        <text>DNA(n) + a 2'-deoxyribonucleoside 5'-triphosphate = DNA(n+1) + diphosphate</text>
        <dbReference type="Rhea" id="RHEA:22508"/>
        <dbReference type="Rhea" id="RHEA-COMP:17339"/>
        <dbReference type="Rhea" id="RHEA-COMP:17340"/>
        <dbReference type="ChEBI" id="CHEBI:33019"/>
        <dbReference type="ChEBI" id="CHEBI:61560"/>
        <dbReference type="ChEBI" id="CHEBI:173112"/>
        <dbReference type="EC" id="2.7.7.7"/>
    </reaction>
</comment>
<dbReference type="InterPro" id="IPR012337">
    <property type="entry name" value="RNaseH-like_sf"/>
</dbReference>
<organism evidence="10 11">
    <name type="scientific">Meloidogyne incognita</name>
    <name type="common">Southern root-knot nematode worm</name>
    <name type="synonym">Oxyuris incognita</name>
    <dbReference type="NCBI Taxonomy" id="6306"/>
    <lineage>
        <taxon>Eukaryota</taxon>
        <taxon>Metazoa</taxon>
        <taxon>Ecdysozoa</taxon>
        <taxon>Nematoda</taxon>
        <taxon>Chromadorea</taxon>
        <taxon>Rhabditida</taxon>
        <taxon>Tylenchina</taxon>
        <taxon>Tylenchomorpha</taxon>
        <taxon>Tylenchoidea</taxon>
        <taxon>Meloidogynidae</taxon>
        <taxon>Meloidogyninae</taxon>
        <taxon>Meloidogyne</taxon>
        <taxon>Meloidogyne incognita group</taxon>
    </lineage>
</organism>
<dbReference type="GO" id="GO:0003887">
    <property type="term" value="F:DNA-directed DNA polymerase activity"/>
    <property type="evidence" value="ECO:0007669"/>
    <property type="project" value="UniProtKB-KW"/>
</dbReference>
<keyword evidence="3" id="KW-0808">Transferase</keyword>
<keyword evidence="6" id="KW-0239">DNA-directed DNA polymerase</keyword>
<feature type="domain" description="DNA-directed DNA polymerase family B mitochondria/virus" evidence="9">
    <location>
        <begin position="565"/>
        <end position="771"/>
    </location>
</feature>
<evidence type="ECO:0000256" key="4">
    <source>
        <dbReference type="ARBA" id="ARBA00022695"/>
    </source>
</evidence>
<dbReference type="GO" id="GO:0003677">
    <property type="term" value="F:DNA binding"/>
    <property type="evidence" value="ECO:0007669"/>
    <property type="project" value="UniProtKB-KW"/>
</dbReference>
<dbReference type="SUPFAM" id="SSF56672">
    <property type="entry name" value="DNA/RNA polymerases"/>
    <property type="match status" value="1"/>
</dbReference>
<name>A0A914MF68_MELIC</name>
<dbReference type="PANTHER" id="PTHR33568">
    <property type="entry name" value="DNA POLYMERASE"/>
    <property type="match status" value="1"/>
</dbReference>
<evidence type="ECO:0000256" key="3">
    <source>
        <dbReference type="ARBA" id="ARBA00022679"/>
    </source>
</evidence>
<dbReference type="GO" id="GO:0006260">
    <property type="term" value="P:DNA replication"/>
    <property type="evidence" value="ECO:0007669"/>
    <property type="project" value="UniProtKB-KW"/>
</dbReference>
<dbReference type="GO" id="GO:0000166">
    <property type="term" value="F:nucleotide binding"/>
    <property type="evidence" value="ECO:0007669"/>
    <property type="project" value="InterPro"/>
</dbReference>
<dbReference type="InterPro" id="IPR004868">
    <property type="entry name" value="DNA-dir_DNA_pol_B_mt/vir"/>
</dbReference>
<keyword evidence="7" id="KW-0238">DNA-binding</keyword>
<evidence type="ECO:0000256" key="1">
    <source>
        <dbReference type="ARBA" id="ARBA00005755"/>
    </source>
</evidence>
<sequence>MSKRNFGEYSIDHFYKENASENLKSSRFKIGVLRTVFTVKNVDDAPDGSDKLLEDLVDHFIAKADKAAGEKSEKCSIIIRSSVLEKPIQIPYRGLAQNTPQVVMEQFDAVDQSGKRMGRPSLYSQPIHIEIVMGPSHDEALELIKESHGGMGRNSREIHQGVDINNLIQVHNESLNPPANIHCLLLAVQLKIKHVNLEKTTVANNKFHRLVNGQNKKAKIERTLLIKEMLQQMPRYGIRYPTYAAMYTVEEHVPLIQRFLYLRFPGKYRISVFGEQGRIRPIWKGAERAEHEIALYLKGEHYYGIKNLNALFGSYYCIDCETPYTKKFAHQYKCVAKCPRCCGIVFGFPCKVIEGYSKKCLQCANIFTNPECYKRHIEKRICNIFKRCEKCGHIYRVRKVNSQKSESESSYESELTADDNNGHVCYIHYCTLCRSYHKREERCYVQPLVPKKDLEYLLIVFDFECELISPTRNDQEWKQLQNNALMPLSAAPTDENYQMHHVNCVSALLMCSRCIGNDNWKNEKTGRCKTCGMDMPRMRTWTAADFLNPLREFLEWLINGLGKERSGKTYAISHYGGRYDMHLLLGELIKHFGIEPKITRTGNKLYEVLIKKQRNRFPYISFRDSFNWTMLKLEQLPKALALEIDEGGKSFFPHGWNFNKNMNVRLVGLPDQQNYYPDSMGKERRKKFEEWYEKNKNEQFCLREQIVEYCQQDVRILAHALVKLQRLFFELATDPAKRDDILVNSMTIASACIRHFCINYLQENQMGIIPDNGYHRDSNQSAIALKFLRWLSHKTGLQVQHQESPEGEKRVKVSDGSILRLDGYIKSIGGVDQAIEFLGCAWHGHECLYLPHEVCLNGKTALYNKDKLYERVSLLKEEGIWTTAVWECEVMKELDEDPEMSLFFDTLPDIGPLYPRDAFHGGRTGPLALKCDLEGSDDFEISCFDVVSLYPAVNFYAFYPIGHPNILELNKDVNWTKPEDLHPYRGLFKLFIIPPDDLYLPVIPERIHGKLIFHLCHRCAVEITPGVAIRANSRYNKEIGHKWCPHTDEQRGFVSTTCSVELELALEQGYRVTKIYSIYHWEKWSDTLLRPYVQDMMRLKIEASGWPGSVFAPGTPELEDQRKREFIERNQSVYGIHLDPTRIERNEGMRYLAKTCNNSMWGRWALRCNLSQDCITSSPVELHTVLNDPKLELGAVEMLAPNLFSVPYRHRKEFVRPHDKYNIAIALITTAKARIMLYDYMEKIVKEKDCKLLYTDTDSCFYVHRRGQKPPFRVGEMLGMMDREYGEWNIIAFYTGGCKQYAMKMKHKNSGEIKFIVKCRGCWDKVDSPLDFEQFKRMVEAYGEEQEPVILERTHFQPSWRRGEVTSRSQKRRYAPIYDKGIVDANFDCYPYGYRGEPLIDPTE</sequence>
<dbReference type="InterPro" id="IPR043502">
    <property type="entry name" value="DNA/RNA_pol_sf"/>
</dbReference>
<protein>
    <recommendedName>
        <fullName evidence="2">DNA-directed DNA polymerase</fullName>
        <ecNumber evidence="2">2.7.7.7</ecNumber>
    </recommendedName>
</protein>
<dbReference type="EC" id="2.7.7.7" evidence="2"/>
<keyword evidence="4" id="KW-0548">Nucleotidyltransferase</keyword>
<dbReference type="Pfam" id="PF03175">
    <property type="entry name" value="DNA_pol_B_2"/>
    <property type="match status" value="2"/>
</dbReference>
<dbReference type="Gene3D" id="3.90.1600.10">
    <property type="entry name" value="Palm domain of DNA polymerase"/>
    <property type="match status" value="1"/>
</dbReference>
<comment type="similarity">
    <text evidence="1">Belongs to the DNA polymerase type-B family.</text>
</comment>
<dbReference type="PANTHER" id="PTHR33568:SF3">
    <property type="entry name" value="DNA-DIRECTED DNA POLYMERASE"/>
    <property type="match status" value="1"/>
</dbReference>
<proteinExistence type="inferred from homology"/>
<evidence type="ECO:0000256" key="5">
    <source>
        <dbReference type="ARBA" id="ARBA00022705"/>
    </source>
</evidence>
<evidence type="ECO:0000256" key="6">
    <source>
        <dbReference type="ARBA" id="ARBA00022932"/>
    </source>
</evidence>
<evidence type="ECO:0000313" key="11">
    <source>
        <dbReference type="WBParaSite" id="Minc3s01388g23392"/>
    </source>
</evidence>
<dbReference type="Gene3D" id="3.30.420.10">
    <property type="entry name" value="Ribonuclease H-like superfamily/Ribonuclease H"/>
    <property type="match status" value="1"/>
</dbReference>
<accession>A0A914MF68</accession>
<dbReference type="GO" id="GO:0042575">
    <property type="term" value="C:DNA polymerase complex"/>
    <property type="evidence" value="ECO:0007669"/>
    <property type="project" value="UniProtKB-ARBA"/>
</dbReference>
<dbReference type="Proteomes" id="UP000887563">
    <property type="component" value="Unplaced"/>
</dbReference>
<keyword evidence="10" id="KW-1185">Reference proteome</keyword>
<dbReference type="InterPro" id="IPR023211">
    <property type="entry name" value="DNA_pol_palm_dom_sf"/>
</dbReference>
<evidence type="ECO:0000259" key="9">
    <source>
        <dbReference type="Pfam" id="PF03175"/>
    </source>
</evidence>
<dbReference type="WBParaSite" id="Minc3s01388g23392">
    <property type="protein sequence ID" value="Minc3s01388g23392"/>
    <property type="gene ID" value="Minc3s01388g23392"/>
</dbReference>
<keyword evidence="5" id="KW-0235">DNA replication</keyword>
<reference evidence="11" key="1">
    <citation type="submission" date="2022-11" db="UniProtKB">
        <authorList>
            <consortium name="WormBaseParasite"/>
        </authorList>
    </citation>
    <scope>IDENTIFICATION</scope>
</reference>
<evidence type="ECO:0000256" key="7">
    <source>
        <dbReference type="ARBA" id="ARBA00023125"/>
    </source>
</evidence>
<evidence type="ECO:0000256" key="8">
    <source>
        <dbReference type="ARBA" id="ARBA00049244"/>
    </source>
</evidence>
<dbReference type="InterPro" id="IPR036397">
    <property type="entry name" value="RNaseH_sf"/>
</dbReference>
<dbReference type="SUPFAM" id="SSF53098">
    <property type="entry name" value="Ribonuclease H-like"/>
    <property type="match status" value="1"/>
</dbReference>
<evidence type="ECO:0000256" key="2">
    <source>
        <dbReference type="ARBA" id="ARBA00012417"/>
    </source>
</evidence>